<dbReference type="SMART" id="SM00434">
    <property type="entry name" value="TOP4c"/>
    <property type="match status" value="1"/>
</dbReference>
<dbReference type="Gene3D" id="3.30.1360.40">
    <property type="match status" value="1"/>
</dbReference>
<dbReference type="InterPro" id="IPR013759">
    <property type="entry name" value="Topo_IIA_B_C"/>
</dbReference>
<organism evidence="16">
    <name type="scientific">viral metagenome</name>
    <dbReference type="NCBI Taxonomy" id="1070528"/>
    <lineage>
        <taxon>unclassified sequences</taxon>
        <taxon>metagenomes</taxon>
        <taxon>organismal metagenomes</taxon>
    </lineage>
</organism>
<evidence type="ECO:0000256" key="5">
    <source>
        <dbReference type="ARBA" id="ARBA00012895"/>
    </source>
</evidence>
<proteinExistence type="inferred from homology"/>
<dbReference type="InterPro" id="IPR013758">
    <property type="entry name" value="Topo_IIA_A/C_ab"/>
</dbReference>
<reference evidence="16" key="1">
    <citation type="journal article" date="2020" name="Nature">
        <title>Giant virus diversity and host interactions through global metagenomics.</title>
        <authorList>
            <person name="Schulz F."/>
            <person name="Roux S."/>
            <person name="Paez-Espino D."/>
            <person name="Jungbluth S."/>
            <person name="Walsh D.A."/>
            <person name="Denef V.J."/>
            <person name="McMahon K.D."/>
            <person name="Konstantinidis K.T."/>
            <person name="Eloe-Fadrosh E.A."/>
            <person name="Kyrpides N.C."/>
            <person name="Woyke T."/>
        </authorList>
    </citation>
    <scope>NUCLEOTIDE SEQUENCE</scope>
    <source>
        <strain evidence="16">GVMAG-M-3300023179-150</strain>
    </source>
</reference>
<evidence type="ECO:0000256" key="2">
    <source>
        <dbReference type="ARBA" id="ARBA00001913"/>
    </source>
</evidence>
<evidence type="ECO:0000256" key="11">
    <source>
        <dbReference type="ARBA" id="ARBA00023125"/>
    </source>
</evidence>
<dbReference type="EMBL" id="MN739746">
    <property type="protein sequence ID" value="QHT24564.1"/>
    <property type="molecule type" value="Genomic_DNA"/>
</dbReference>
<evidence type="ECO:0000256" key="4">
    <source>
        <dbReference type="ARBA" id="ARBA00011080"/>
    </source>
</evidence>
<comment type="similarity">
    <text evidence="4">Belongs to the type II topoisomerase family.</text>
</comment>
<dbReference type="InterPro" id="IPR006171">
    <property type="entry name" value="TOPRIM_dom"/>
</dbReference>
<comment type="catalytic activity">
    <reaction evidence="1">
        <text>ATP-dependent breakage, passage and rejoining of double-stranded DNA.</text>
        <dbReference type="EC" id="5.6.2.2"/>
    </reaction>
</comment>
<dbReference type="InterPro" id="IPR050634">
    <property type="entry name" value="DNA_Topoisomerase_II"/>
</dbReference>
<evidence type="ECO:0000256" key="6">
    <source>
        <dbReference type="ARBA" id="ARBA00022723"/>
    </source>
</evidence>
<dbReference type="InterPro" id="IPR014721">
    <property type="entry name" value="Ribsml_uS5_D2-typ_fold_subgr"/>
</dbReference>
<dbReference type="GO" id="GO:0006265">
    <property type="term" value="P:DNA topological change"/>
    <property type="evidence" value="ECO:0007669"/>
    <property type="project" value="InterPro"/>
</dbReference>
<protein>
    <recommendedName>
        <fullName evidence="5">DNA topoisomerase (ATP-hydrolyzing)</fullName>
        <ecNumber evidence="5">5.6.2.2</ecNumber>
    </recommendedName>
</protein>
<evidence type="ECO:0000256" key="8">
    <source>
        <dbReference type="ARBA" id="ARBA00022840"/>
    </source>
</evidence>
<dbReference type="Pfam" id="PF00204">
    <property type="entry name" value="DNA_gyraseB"/>
    <property type="match status" value="1"/>
</dbReference>
<dbReference type="InterPro" id="IPR036890">
    <property type="entry name" value="HATPase_C_sf"/>
</dbReference>
<keyword evidence="9" id="KW-0460">Magnesium</keyword>
<feature type="domain" description="Topo IIA-type catalytic" evidence="15">
    <location>
        <begin position="700"/>
        <end position="1173"/>
    </location>
</feature>
<dbReference type="GO" id="GO:0000819">
    <property type="term" value="P:sister chromatid segregation"/>
    <property type="evidence" value="ECO:0007669"/>
    <property type="project" value="TreeGrafter"/>
</dbReference>
<accession>A0A6C0E678</accession>
<evidence type="ECO:0000256" key="9">
    <source>
        <dbReference type="ARBA" id="ARBA00022842"/>
    </source>
</evidence>
<dbReference type="Gene3D" id="3.30.230.10">
    <property type="match status" value="1"/>
</dbReference>
<dbReference type="InterPro" id="IPR002205">
    <property type="entry name" value="Topo_IIA_dom_A"/>
</dbReference>
<dbReference type="InterPro" id="IPR018522">
    <property type="entry name" value="TopoIIA_CS"/>
</dbReference>
<dbReference type="SUPFAM" id="SSF54211">
    <property type="entry name" value="Ribosomal protein S5 domain 2-like"/>
    <property type="match status" value="1"/>
</dbReference>
<dbReference type="InterPro" id="IPR001241">
    <property type="entry name" value="Topo_IIA"/>
</dbReference>
<dbReference type="InterPro" id="IPR020568">
    <property type="entry name" value="Ribosomal_Su5_D2-typ_SF"/>
</dbReference>
<keyword evidence="11" id="KW-0238">DNA-binding</keyword>
<dbReference type="PANTHER" id="PTHR10169:SF38">
    <property type="entry name" value="DNA TOPOISOMERASE 2"/>
    <property type="match status" value="1"/>
</dbReference>
<evidence type="ECO:0000259" key="15">
    <source>
        <dbReference type="PROSITE" id="PS52040"/>
    </source>
</evidence>
<keyword evidence="7" id="KW-0547">Nucleotide-binding</keyword>
<dbReference type="Gene3D" id="3.30.565.10">
    <property type="entry name" value="Histidine kinase-like ATPase, C-terminal domain"/>
    <property type="match status" value="1"/>
</dbReference>
<comment type="cofactor">
    <cofactor evidence="3">
        <name>Mg(2+)</name>
        <dbReference type="ChEBI" id="CHEBI:18420"/>
    </cofactor>
</comment>
<dbReference type="InterPro" id="IPR001154">
    <property type="entry name" value="TopoII_euk"/>
</dbReference>
<dbReference type="InterPro" id="IPR013757">
    <property type="entry name" value="Topo_IIA_A_a_sf"/>
</dbReference>
<dbReference type="FunFam" id="3.90.199.10:FF:000002">
    <property type="entry name" value="DNA topoisomerase 2"/>
    <property type="match status" value="1"/>
</dbReference>
<dbReference type="PROSITE" id="PS52040">
    <property type="entry name" value="TOPO_IIA"/>
    <property type="match status" value="1"/>
</dbReference>
<sequence>MSSKKEVVSKKNETELYGDKVSEEYEMKDLHNHILTRPDSYIGSIHVTREYFYVPIDEEDGEQRMVYTALEYIQGLFKIVDEILVNARDQYVRLNTNIEPSDVKKKDIQVSNIWIKVDKVTGEISVKNDGNGVPIAKHTKEKIYIPEMVFGHLLTSSNYKEDVRRFTGGKNGYGAKCTNIYSTNFMIETVDHFQKKKYTQHFSNNMYKREEPEIISNFSGDPYTEIKFTPDYKKFGLDGMTDDFYALIKARAYDIAGCTDAKVKVHFNNCLIRVSDFKDYVEMHFPKENRNEIVYEKVNSNWEIAIAPNFSSELTGKQISFANGARTIKGGRHVQYIFNQVYRGVSDRLKKRKEEVKESILRYNMMIFVNCTIDSPNFDGQTKEELTTEIKKLYPTCTVSEKFMNQLMKTSIIENAIQFGKATQSLATPKNALTRKSILRDIPKLEDANDAGSKHWNECVLIITEGDSAKSMVMKALPNRDRYGVFPIRGKLLNVLEATDKQIKENNEINNILRILGITTKKYVKGTPLRYGKMMIMTDQDLDGAHIKGLILNFLKYLGLEQFDGFACSFITPIVKITKGSNHKAFYSSQEFDKWLAQNNGGKGWTTKYYKGLGTSTDKEAREYFEDIDKHLTSYEWDDKSSDAITLAFNGEKEHIRDRKTWLCAYDPNVAPDYSKKVNITDFFNKEYIHFSNYDNVRSIPNICDGFKPSQRKILYCAFEKRNLKNDVKVAQFGSAVAETTGYHHGEVSLFGAIVNMAQDYIGSNNINLFVPSGQFGSRYEAGKDSGAPRYIFTRLQPITSLIFRSEDKHLLKQLKDDDGNFIEPQWYLPIIPMCLVNGTEGIGTGYSTGLPPFNVTDIIANLRLLMKGQPTFEMIPWFRGFSRNVSTKKIANCSYVIKGKYSMDIENDTLHVTELPIGTSSASYKEFLSSLLGCAPVKTKKGSQNSSKTAGKFDHCVRDFKNNSGGNKVDFTIYFEKGGLEGHMINAVNKDKNGITVFEKQFKLATTLSFPGKMVLYDHNNTLKVYQSIDEILKDFFTVRLDYYKKRRLYLLDALQKESHFINIKAKFVKDVIEGRIIIFDSSKKKSNSKIQISADLEKADYPMMVDEQLKELKDMTDVDRLTGNYDYLLDMKLVALTQEKVDILLAKKKEVDDNYQSLKNKTEVDLWEHDLQEFEEQYKKDVKLYEKTLADEFKGNVQKSVDDKDKDKKKKTGKTVTKTIKKGAKSAKETEEDE</sequence>
<keyword evidence="10" id="KW-0799">Topoisomerase</keyword>
<dbReference type="EC" id="5.6.2.2" evidence="5"/>
<dbReference type="PANTHER" id="PTHR10169">
    <property type="entry name" value="DNA TOPOISOMERASE/GYRASE"/>
    <property type="match status" value="1"/>
</dbReference>
<evidence type="ECO:0000256" key="3">
    <source>
        <dbReference type="ARBA" id="ARBA00001946"/>
    </source>
</evidence>
<dbReference type="Pfam" id="PF01751">
    <property type="entry name" value="Toprim"/>
    <property type="match status" value="1"/>
</dbReference>
<evidence type="ECO:0000259" key="14">
    <source>
        <dbReference type="PROSITE" id="PS50880"/>
    </source>
</evidence>
<name>A0A6C0E678_9ZZZZ</name>
<evidence type="ECO:0000256" key="7">
    <source>
        <dbReference type="ARBA" id="ARBA00022741"/>
    </source>
</evidence>
<feature type="compositionally biased region" description="Basic residues" evidence="13">
    <location>
        <begin position="1209"/>
        <end position="1227"/>
    </location>
</feature>
<dbReference type="SUPFAM" id="SSF56719">
    <property type="entry name" value="Type II DNA topoisomerase"/>
    <property type="match status" value="1"/>
</dbReference>
<dbReference type="GO" id="GO:0000712">
    <property type="term" value="P:resolution of meiotic recombination intermediates"/>
    <property type="evidence" value="ECO:0007669"/>
    <property type="project" value="TreeGrafter"/>
</dbReference>
<dbReference type="GO" id="GO:0046872">
    <property type="term" value="F:metal ion binding"/>
    <property type="evidence" value="ECO:0007669"/>
    <property type="project" value="UniProtKB-KW"/>
</dbReference>
<dbReference type="GO" id="GO:0003677">
    <property type="term" value="F:DNA binding"/>
    <property type="evidence" value="ECO:0007669"/>
    <property type="project" value="UniProtKB-KW"/>
</dbReference>
<dbReference type="Pfam" id="PF16898">
    <property type="entry name" value="TOPRIM_C"/>
    <property type="match status" value="1"/>
</dbReference>
<dbReference type="SUPFAM" id="SSF55874">
    <property type="entry name" value="ATPase domain of HSP90 chaperone/DNA topoisomerase II/histidine kinase"/>
    <property type="match status" value="1"/>
</dbReference>
<dbReference type="PROSITE" id="PS00177">
    <property type="entry name" value="TOPOISOMERASE_II"/>
    <property type="match status" value="1"/>
</dbReference>
<dbReference type="InterPro" id="IPR013506">
    <property type="entry name" value="Topo_IIA_bsu_dom2"/>
</dbReference>
<dbReference type="GO" id="GO:0005634">
    <property type="term" value="C:nucleus"/>
    <property type="evidence" value="ECO:0007669"/>
    <property type="project" value="TreeGrafter"/>
</dbReference>
<feature type="domain" description="Toprim" evidence="14">
    <location>
        <begin position="459"/>
        <end position="573"/>
    </location>
</feature>
<dbReference type="PROSITE" id="PS50880">
    <property type="entry name" value="TOPRIM"/>
    <property type="match status" value="1"/>
</dbReference>
<dbReference type="FunFam" id="3.40.50.670:FF:000001">
    <property type="entry name" value="DNA topoisomerase 2"/>
    <property type="match status" value="1"/>
</dbReference>
<dbReference type="Gene3D" id="3.40.50.670">
    <property type="match status" value="1"/>
</dbReference>
<dbReference type="InterPro" id="IPR031660">
    <property type="entry name" value="TOPRIM_C"/>
</dbReference>
<evidence type="ECO:0000256" key="13">
    <source>
        <dbReference type="SAM" id="MobiDB-lite"/>
    </source>
</evidence>
<evidence type="ECO:0000256" key="12">
    <source>
        <dbReference type="ARBA" id="ARBA00023235"/>
    </source>
</evidence>
<dbReference type="Gene3D" id="3.30.1490.30">
    <property type="match status" value="1"/>
</dbReference>
<keyword evidence="6" id="KW-0479">Metal-binding</keyword>
<dbReference type="PRINTS" id="PR01158">
    <property type="entry name" value="TOPISMRASEII"/>
</dbReference>
<dbReference type="GO" id="GO:0005524">
    <property type="term" value="F:ATP binding"/>
    <property type="evidence" value="ECO:0007669"/>
    <property type="project" value="UniProtKB-KW"/>
</dbReference>
<comment type="cofactor">
    <cofactor evidence="2">
        <name>Ca(2+)</name>
        <dbReference type="ChEBI" id="CHEBI:29108"/>
    </cofactor>
</comment>
<dbReference type="GO" id="GO:0003918">
    <property type="term" value="F:DNA topoisomerase type II (double strand cut, ATP-hydrolyzing) activity"/>
    <property type="evidence" value="ECO:0007669"/>
    <property type="project" value="UniProtKB-EC"/>
</dbReference>
<keyword evidence="8" id="KW-0067">ATP-binding</keyword>
<dbReference type="PRINTS" id="PR00418">
    <property type="entry name" value="TPI2FAMILY"/>
</dbReference>
<dbReference type="Pfam" id="PF00521">
    <property type="entry name" value="DNA_topoisoIV"/>
    <property type="match status" value="1"/>
</dbReference>
<feature type="region of interest" description="Disordered" evidence="13">
    <location>
        <begin position="1201"/>
        <end position="1236"/>
    </location>
</feature>
<dbReference type="AlphaFoldDB" id="A0A6C0E678"/>
<evidence type="ECO:0000313" key="16">
    <source>
        <dbReference type="EMBL" id="QHT24564.1"/>
    </source>
</evidence>
<dbReference type="Gene3D" id="1.10.268.10">
    <property type="entry name" value="Topoisomerase, domain 3"/>
    <property type="match status" value="1"/>
</dbReference>
<keyword evidence="12" id="KW-0413">Isomerase</keyword>
<dbReference type="InterPro" id="IPR013760">
    <property type="entry name" value="Topo_IIA-like_dom_sf"/>
</dbReference>
<evidence type="ECO:0000256" key="10">
    <source>
        <dbReference type="ARBA" id="ARBA00023029"/>
    </source>
</evidence>
<dbReference type="Gene3D" id="3.90.199.10">
    <property type="entry name" value="Topoisomerase II, domain 5"/>
    <property type="match status" value="1"/>
</dbReference>
<dbReference type="SMART" id="SM00433">
    <property type="entry name" value="TOP2c"/>
    <property type="match status" value="1"/>
</dbReference>
<evidence type="ECO:0000256" key="1">
    <source>
        <dbReference type="ARBA" id="ARBA00000185"/>
    </source>
</evidence>